<comment type="caution">
    <text evidence="1">The sequence shown here is derived from an EMBL/GenBank/DDBJ whole genome shotgun (WGS) entry which is preliminary data.</text>
</comment>
<reference evidence="1" key="1">
    <citation type="submission" date="2019-08" db="EMBL/GenBank/DDBJ databases">
        <authorList>
            <person name="Kucharzyk K."/>
            <person name="Murdoch R.W."/>
            <person name="Higgins S."/>
            <person name="Loffler F."/>
        </authorList>
    </citation>
    <scope>NUCLEOTIDE SEQUENCE</scope>
</reference>
<dbReference type="EMBL" id="VSSQ01014049">
    <property type="protein sequence ID" value="MPM52839.1"/>
    <property type="molecule type" value="Genomic_DNA"/>
</dbReference>
<gene>
    <name evidence="1" type="ORF">SDC9_99602</name>
</gene>
<organism evidence="1">
    <name type="scientific">bioreactor metagenome</name>
    <dbReference type="NCBI Taxonomy" id="1076179"/>
    <lineage>
        <taxon>unclassified sequences</taxon>
        <taxon>metagenomes</taxon>
        <taxon>ecological metagenomes</taxon>
    </lineage>
</organism>
<proteinExistence type="predicted"/>
<sequence length="211" mass="24565">MSRSKKRKNKRRNKIKKSLILLIVITGVFFCSLIVYGEDVFYAMKTFLYEDKALEIKIKIEKNDDLENMNLNFVNEGSCDVYLRGFVFVYPKIEGNNGTTLSNSSVKINYGNDNSWFVSEDNYIYYTKPLKVGNETEKPMVESIEINLSEEDKSMLVSGELGIDIVMEAVQVNNFAYKYEWNMEDTDLESYFNNKVNETYEEDDTIKIIIN</sequence>
<name>A0A645AI41_9ZZZZ</name>
<accession>A0A645AI41</accession>
<evidence type="ECO:0000313" key="1">
    <source>
        <dbReference type="EMBL" id="MPM52839.1"/>
    </source>
</evidence>
<protein>
    <submittedName>
        <fullName evidence="1">Uncharacterized protein</fullName>
    </submittedName>
</protein>
<dbReference type="AlphaFoldDB" id="A0A645AI41"/>